<accession>A0ABN2K9Z3</accession>
<dbReference type="InterPro" id="IPR036259">
    <property type="entry name" value="MFS_trans_sf"/>
</dbReference>
<evidence type="ECO:0000256" key="2">
    <source>
        <dbReference type="ARBA" id="ARBA00022475"/>
    </source>
</evidence>
<feature type="transmembrane region" description="Helical" evidence="6">
    <location>
        <begin position="251"/>
        <end position="274"/>
    </location>
</feature>
<dbReference type="Gene3D" id="3.40.50.1820">
    <property type="entry name" value="alpha/beta hydrolase"/>
    <property type="match status" value="1"/>
</dbReference>
<dbReference type="InterPro" id="IPR011701">
    <property type="entry name" value="MFS"/>
</dbReference>
<dbReference type="PANTHER" id="PTHR23513">
    <property type="entry name" value="INTEGRAL MEMBRANE EFFLUX PROTEIN-RELATED"/>
    <property type="match status" value="1"/>
</dbReference>
<dbReference type="EMBL" id="BAAALS010000009">
    <property type="protein sequence ID" value="GAA1751461.1"/>
    <property type="molecule type" value="Genomic_DNA"/>
</dbReference>
<comment type="subcellular location">
    <subcellularLocation>
        <location evidence="1">Cell membrane</location>
        <topology evidence="1">Multi-pass membrane protein</topology>
    </subcellularLocation>
</comment>
<evidence type="ECO:0008006" key="9">
    <source>
        <dbReference type="Google" id="ProtNLM"/>
    </source>
</evidence>
<dbReference type="CDD" id="cd06173">
    <property type="entry name" value="MFS_MefA_like"/>
    <property type="match status" value="1"/>
</dbReference>
<dbReference type="PANTHER" id="PTHR23513:SF6">
    <property type="entry name" value="MAJOR FACILITATOR SUPERFAMILY ASSOCIATED DOMAIN-CONTAINING PROTEIN"/>
    <property type="match status" value="1"/>
</dbReference>
<feature type="transmembrane region" description="Helical" evidence="6">
    <location>
        <begin position="286"/>
        <end position="305"/>
    </location>
</feature>
<evidence type="ECO:0000256" key="5">
    <source>
        <dbReference type="ARBA" id="ARBA00023136"/>
    </source>
</evidence>
<name>A0ABN2K9Z3_9ACTN</name>
<keyword evidence="8" id="KW-1185">Reference proteome</keyword>
<dbReference type="Pfam" id="PF07690">
    <property type="entry name" value="MFS_1"/>
    <property type="match status" value="1"/>
</dbReference>
<protein>
    <recommendedName>
        <fullName evidence="9">MFS transporter</fullName>
    </recommendedName>
</protein>
<keyword evidence="4 6" id="KW-1133">Transmembrane helix</keyword>
<dbReference type="RefSeq" id="WP_344079926.1">
    <property type="nucleotide sequence ID" value="NZ_BAAALS010000009.1"/>
</dbReference>
<dbReference type="PRINTS" id="PR01988">
    <property type="entry name" value="EXPORTERBACE"/>
</dbReference>
<feature type="transmembrane region" description="Helical" evidence="6">
    <location>
        <begin position="74"/>
        <end position="97"/>
    </location>
</feature>
<dbReference type="Pfam" id="PF06821">
    <property type="entry name" value="Ser_hydrolase"/>
    <property type="match status" value="1"/>
</dbReference>
<evidence type="ECO:0000256" key="4">
    <source>
        <dbReference type="ARBA" id="ARBA00022989"/>
    </source>
</evidence>
<evidence type="ECO:0000313" key="8">
    <source>
        <dbReference type="Proteomes" id="UP001500655"/>
    </source>
</evidence>
<dbReference type="SUPFAM" id="SSF53474">
    <property type="entry name" value="alpha/beta-Hydrolases"/>
    <property type="match status" value="1"/>
</dbReference>
<comment type="caution">
    <text evidence="7">The sequence shown here is derived from an EMBL/GenBank/DDBJ whole genome shotgun (WGS) entry which is preliminary data.</text>
</comment>
<feature type="transmembrane region" description="Helical" evidence="6">
    <location>
        <begin position="376"/>
        <end position="398"/>
    </location>
</feature>
<evidence type="ECO:0000256" key="6">
    <source>
        <dbReference type="SAM" id="Phobius"/>
    </source>
</evidence>
<keyword evidence="5 6" id="KW-0472">Membrane</keyword>
<sequence>MADAWRADFRRLWLGTAVSTVGNQVSLLALPLTAAVVLGAGPVEMGVLTALNRAPYLALGLVVGVWVDRIPRRTVLVAAALGLAATLGAIPTAAALGRLSLPLLYATALLAGTQIIFLEVASLAAVPMVVPPEHRPATQRDIELTMSGAQLLGPALGGALVQALTAPIAIAFDAVTYLVAALAATRLRAGRTVAARPAGRAGLLAQISEGVRLVTGERVLRAVTLATATFVFWTTAYTAILVLFLVRDVGLGAGVLGAVLACGAVGGITGAALAGPLGRRLGSGRAMATGLITGGLGAALAPLSLTVPPPAAAFVVALSQALMWGGQQAHTVHQVPVRYALCPDHLHGRVNATIRTTVWGSSTVGALLGGVLGATIGLPATLAATGVAAALAAGWIVASPARRLRSSTDLISVDTLPAMVRILLVPGLGQMLPEHWMSRWAREHPEYEPVPRDDDPGLDIDLRVAALHKAVTAADQPVVLVAHSGGCITVTEWAAQHTGPVAAALIVAPPYLDPDWDEPDPTVRLPPVNRLDPLPFPTVVVASRTDPICPYERAEEMAAAWGARLVDAGDAGHLNTAAGYGPWPAGERLLADLLDRVR</sequence>
<proteinExistence type="predicted"/>
<evidence type="ECO:0000256" key="1">
    <source>
        <dbReference type="ARBA" id="ARBA00004651"/>
    </source>
</evidence>
<dbReference type="Proteomes" id="UP001500655">
    <property type="component" value="Unassembled WGS sequence"/>
</dbReference>
<keyword evidence="2" id="KW-1003">Cell membrane</keyword>
<feature type="transmembrane region" description="Helical" evidence="6">
    <location>
        <begin position="12"/>
        <end position="38"/>
    </location>
</feature>
<dbReference type="InterPro" id="IPR010662">
    <property type="entry name" value="RBBP9/YdeN"/>
</dbReference>
<gene>
    <name evidence="7" type="ORF">GCM10009681_23140</name>
</gene>
<evidence type="ECO:0000313" key="7">
    <source>
        <dbReference type="EMBL" id="GAA1751461.1"/>
    </source>
</evidence>
<organism evidence="7 8">
    <name type="scientific">Luedemannella helvata</name>
    <dbReference type="NCBI Taxonomy" id="349315"/>
    <lineage>
        <taxon>Bacteria</taxon>
        <taxon>Bacillati</taxon>
        <taxon>Actinomycetota</taxon>
        <taxon>Actinomycetes</taxon>
        <taxon>Micromonosporales</taxon>
        <taxon>Micromonosporaceae</taxon>
        <taxon>Luedemannella</taxon>
    </lineage>
</organism>
<keyword evidence="3 6" id="KW-0812">Transmembrane</keyword>
<reference evidence="7 8" key="1">
    <citation type="journal article" date="2019" name="Int. J. Syst. Evol. Microbiol.">
        <title>The Global Catalogue of Microorganisms (GCM) 10K type strain sequencing project: providing services to taxonomists for standard genome sequencing and annotation.</title>
        <authorList>
            <consortium name="The Broad Institute Genomics Platform"/>
            <consortium name="The Broad Institute Genome Sequencing Center for Infectious Disease"/>
            <person name="Wu L."/>
            <person name="Ma J."/>
        </authorList>
    </citation>
    <scope>NUCLEOTIDE SEQUENCE [LARGE SCALE GENOMIC DNA]</scope>
    <source>
        <strain evidence="7 8">JCM 13249</strain>
    </source>
</reference>
<feature type="transmembrane region" description="Helical" evidence="6">
    <location>
        <begin position="222"/>
        <end position="245"/>
    </location>
</feature>
<dbReference type="Gene3D" id="1.20.1250.20">
    <property type="entry name" value="MFS general substrate transporter like domains"/>
    <property type="match status" value="1"/>
</dbReference>
<evidence type="ECO:0000256" key="3">
    <source>
        <dbReference type="ARBA" id="ARBA00022692"/>
    </source>
</evidence>
<dbReference type="SUPFAM" id="SSF103473">
    <property type="entry name" value="MFS general substrate transporter"/>
    <property type="match status" value="1"/>
</dbReference>
<feature type="transmembrane region" description="Helical" evidence="6">
    <location>
        <begin position="50"/>
        <end position="67"/>
    </location>
</feature>
<dbReference type="InterPro" id="IPR029058">
    <property type="entry name" value="AB_hydrolase_fold"/>
</dbReference>
<dbReference type="InterPro" id="IPR022324">
    <property type="entry name" value="Bacilysin_exporter_BacE_put"/>
</dbReference>